<dbReference type="SFLD" id="SFLDG00363">
    <property type="entry name" value="AMPS_(cytGST):_Alpha-__Mu-__Pi"/>
    <property type="match status" value="1"/>
</dbReference>
<name>A0AAD9KDN5_9ANNE</name>
<sequence>MTSYKLYYFNGRGRAENIRLLLALAGQDYEDYRVSMEEWKQLKPKMPFGQLPVLEVKEENIFYAQSCAILRYLGHKLGHGKEPVVLQQSNYMFTFSDPGYHGETPEDQLRVDMIVGCLEDFRKPLTEYARETDAALRKEMKKKFEDNFQPERLQQLEVIFKQNNDGNSWFVGDKITIADISFYNAVADMKEKHGINTPWNRYPKLNGLKERVENLPQIKKWLESRPKTPW</sequence>
<proteinExistence type="inferred from homology"/>
<dbReference type="SFLD" id="SFLDS00019">
    <property type="entry name" value="Glutathione_Transferase_(cytos"/>
    <property type="match status" value="1"/>
</dbReference>
<protein>
    <recommendedName>
        <fullName evidence="8">Glutathione S-transferase</fullName>
    </recommendedName>
</protein>
<evidence type="ECO:0008006" key="8">
    <source>
        <dbReference type="Google" id="ProtNLM"/>
    </source>
</evidence>
<feature type="domain" description="GST C-terminal" evidence="5">
    <location>
        <begin position="104"/>
        <end position="230"/>
    </location>
</feature>
<keyword evidence="2" id="KW-0273">Eye lens protein</keyword>
<dbReference type="InterPro" id="IPR050213">
    <property type="entry name" value="GST_superfamily"/>
</dbReference>
<evidence type="ECO:0000256" key="1">
    <source>
        <dbReference type="ARBA" id="ARBA00007409"/>
    </source>
</evidence>
<dbReference type="SUPFAM" id="SSF52833">
    <property type="entry name" value="Thioredoxin-like"/>
    <property type="match status" value="1"/>
</dbReference>
<dbReference type="Pfam" id="PF14497">
    <property type="entry name" value="GST_C_3"/>
    <property type="match status" value="1"/>
</dbReference>
<comment type="function">
    <text evidence="3">S-crystallins are structural components of squids and octopi eye lens. Contains relatively little if any GST activity.</text>
</comment>
<dbReference type="FunFam" id="1.20.1050.10:FF:000030">
    <property type="entry name" value="Glutathione S-transferase S1"/>
    <property type="match status" value="1"/>
</dbReference>
<comment type="caution">
    <text evidence="6">The sequence shown here is derived from an EMBL/GenBank/DDBJ whole genome shotgun (WGS) entry which is preliminary data.</text>
</comment>
<dbReference type="EMBL" id="JAODUP010000010">
    <property type="protein sequence ID" value="KAK2169381.1"/>
    <property type="molecule type" value="Genomic_DNA"/>
</dbReference>
<dbReference type="GO" id="GO:0006749">
    <property type="term" value="P:glutathione metabolic process"/>
    <property type="evidence" value="ECO:0007669"/>
    <property type="project" value="TreeGrafter"/>
</dbReference>
<evidence type="ECO:0000259" key="5">
    <source>
        <dbReference type="PROSITE" id="PS50405"/>
    </source>
</evidence>
<dbReference type="InterPro" id="IPR004045">
    <property type="entry name" value="Glutathione_S-Trfase_N"/>
</dbReference>
<dbReference type="Gene3D" id="1.20.1050.10">
    <property type="match status" value="1"/>
</dbReference>
<dbReference type="InterPro" id="IPR004046">
    <property type="entry name" value="GST_C"/>
</dbReference>
<dbReference type="PANTHER" id="PTHR11571:SF150">
    <property type="entry name" value="GLUTATHIONE S-TRANSFERASE"/>
    <property type="match status" value="1"/>
</dbReference>
<keyword evidence="7" id="KW-1185">Reference proteome</keyword>
<feature type="domain" description="GST N-terminal" evidence="4">
    <location>
        <begin position="2"/>
        <end position="81"/>
    </location>
</feature>
<dbReference type="CDD" id="cd03192">
    <property type="entry name" value="GST_C_Sigma_like"/>
    <property type="match status" value="1"/>
</dbReference>
<dbReference type="PROSITE" id="PS50405">
    <property type="entry name" value="GST_CTER"/>
    <property type="match status" value="1"/>
</dbReference>
<dbReference type="Proteomes" id="UP001208570">
    <property type="component" value="Unassembled WGS sequence"/>
</dbReference>
<dbReference type="GO" id="GO:0004364">
    <property type="term" value="F:glutathione transferase activity"/>
    <property type="evidence" value="ECO:0007669"/>
    <property type="project" value="TreeGrafter"/>
</dbReference>
<evidence type="ECO:0000259" key="4">
    <source>
        <dbReference type="PROSITE" id="PS50404"/>
    </source>
</evidence>
<dbReference type="GO" id="GO:0005212">
    <property type="term" value="F:structural constituent of eye lens"/>
    <property type="evidence" value="ECO:0007669"/>
    <property type="project" value="UniProtKB-KW"/>
</dbReference>
<evidence type="ECO:0000256" key="2">
    <source>
        <dbReference type="ARBA" id="ARBA00022613"/>
    </source>
</evidence>
<dbReference type="InterPro" id="IPR036282">
    <property type="entry name" value="Glutathione-S-Trfase_C_sf"/>
</dbReference>
<dbReference type="CDD" id="cd03039">
    <property type="entry name" value="GST_N_Sigma_like"/>
    <property type="match status" value="1"/>
</dbReference>
<dbReference type="Pfam" id="PF02798">
    <property type="entry name" value="GST_N"/>
    <property type="match status" value="1"/>
</dbReference>
<dbReference type="InterPro" id="IPR036249">
    <property type="entry name" value="Thioredoxin-like_sf"/>
</dbReference>
<dbReference type="FunFam" id="3.40.30.10:FF:000035">
    <property type="entry name" value="hematopoietic prostaglandin D synthase"/>
    <property type="match status" value="1"/>
</dbReference>
<organism evidence="6 7">
    <name type="scientific">Paralvinella palmiformis</name>
    <dbReference type="NCBI Taxonomy" id="53620"/>
    <lineage>
        <taxon>Eukaryota</taxon>
        <taxon>Metazoa</taxon>
        <taxon>Spiralia</taxon>
        <taxon>Lophotrochozoa</taxon>
        <taxon>Annelida</taxon>
        <taxon>Polychaeta</taxon>
        <taxon>Sedentaria</taxon>
        <taxon>Canalipalpata</taxon>
        <taxon>Terebellida</taxon>
        <taxon>Terebelliformia</taxon>
        <taxon>Alvinellidae</taxon>
        <taxon>Paralvinella</taxon>
    </lineage>
</organism>
<reference evidence="6" key="1">
    <citation type="journal article" date="2023" name="Mol. Biol. Evol.">
        <title>Third-Generation Sequencing Reveals the Adaptive Role of the Epigenome in Three Deep-Sea Polychaetes.</title>
        <authorList>
            <person name="Perez M."/>
            <person name="Aroh O."/>
            <person name="Sun Y."/>
            <person name="Lan Y."/>
            <person name="Juniper S.K."/>
            <person name="Young C.R."/>
            <person name="Angers B."/>
            <person name="Qian P.Y."/>
        </authorList>
    </citation>
    <scope>NUCLEOTIDE SEQUENCE</scope>
    <source>
        <strain evidence="6">P08H-3</strain>
    </source>
</reference>
<comment type="similarity">
    <text evidence="1">Belongs to the GST superfamily.</text>
</comment>
<accession>A0AAD9KDN5</accession>
<evidence type="ECO:0000313" key="6">
    <source>
        <dbReference type="EMBL" id="KAK2169381.1"/>
    </source>
</evidence>
<dbReference type="PROSITE" id="PS50404">
    <property type="entry name" value="GST_NTER"/>
    <property type="match status" value="1"/>
</dbReference>
<dbReference type="PANTHER" id="PTHR11571">
    <property type="entry name" value="GLUTATHIONE S-TRANSFERASE"/>
    <property type="match status" value="1"/>
</dbReference>
<dbReference type="AlphaFoldDB" id="A0AAD9KDN5"/>
<dbReference type="InterPro" id="IPR010987">
    <property type="entry name" value="Glutathione-S-Trfase_C-like"/>
</dbReference>
<gene>
    <name evidence="6" type="ORF">LSH36_10g02040</name>
</gene>
<evidence type="ECO:0000256" key="3">
    <source>
        <dbReference type="ARBA" id="ARBA00049616"/>
    </source>
</evidence>
<dbReference type="InterPro" id="IPR040079">
    <property type="entry name" value="Glutathione_S-Trfase"/>
</dbReference>
<dbReference type="SUPFAM" id="SSF47616">
    <property type="entry name" value="GST C-terminal domain-like"/>
    <property type="match status" value="1"/>
</dbReference>
<evidence type="ECO:0000313" key="7">
    <source>
        <dbReference type="Proteomes" id="UP001208570"/>
    </source>
</evidence>
<dbReference type="Gene3D" id="1.20.1050.130">
    <property type="match status" value="1"/>
</dbReference>